<dbReference type="SUPFAM" id="SSF53448">
    <property type="entry name" value="Nucleotide-diphospho-sugar transferases"/>
    <property type="match status" value="1"/>
</dbReference>
<dbReference type="InterPro" id="IPR050834">
    <property type="entry name" value="Glycosyltransf_2"/>
</dbReference>
<dbReference type="Pfam" id="PF00535">
    <property type="entry name" value="Glycos_transf_2"/>
    <property type="match status" value="1"/>
</dbReference>
<keyword evidence="2" id="KW-0808">Transferase</keyword>
<organism evidence="2 3">
    <name type="scientific">Evansella caseinilytica</name>
    <dbReference type="NCBI Taxonomy" id="1503961"/>
    <lineage>
        <taxon>Bacteria</taxon>
        <taxon>Bacillati</taxon>
        <taxon>Bacillota</taxon>
        <taxon>Bacilli</taxon>
        <taxon>Bacillales</taxon>
        <taxon>Bacillaceae</taxon>
        <taxon>Evansella</taxon>
    </lineage>
</organism>
<gene>
    <name evidence="2" type="ORF">SAMN05421736_113120</name>
</gene>
<dbReference type="AlphaFoldDB" id="A0A1H3T8P0"/>
<dbReference type="Proteomes" id="UP000198935">
    <property type="component" value="Unassembled WGS sequence"/>
</dbReference>
<sequence>MKVSVIIPTHNRAKLVKKAVESVLNQTYKNLEIIVVSDGSTDDTDFVINECKKSDQRIKYISYHPAKGGNIARNIGIKNAKGEFMAFLDDDDEWMPEKLELQIQEMKKNPKIGLVYTGVEIIYDKENIKYYSSPEKQGDLSEEILITNYIGTTSSVMIKGELIKEIGMFDESLKALQDYDLWIRTCQKTQVAAVAKPLVKYFNYTLNKQISDDINKYENAIEYIDNKYVDLYSIASEEIRKQHQHSMTMLIVNKALRNKNAKMARVYLRNSLLQQPNLKDISMYLLSFFKYETILKLRTKKK</sequence>
<protein>
    <submittedName>
        <fullName evidence="2">Glycosyltransferase involved in cell wall bisynthesis</fullName>
    </submittedName>
</protein>
<feature type="domain" description="Glycosyltransferase 2-like" evidence="1">
    <location>
        <begin position="4"/>
        <end position="153"/>
    </location>
</feature>
<reference evidence="3" key="1">
    <citation type="submission" date="2016-10" db="EMBL/GenBank/DDBJ databases">
        <authorList>
            <person name="Varghese N."/>
            <person name="Submissions S."/>
        </authorList>
    </citation>
    <scope>NUCLEOTIDE SEQUENCE [LARGE SCALE GENOMIC DNA]</scope>
    <source>
        <strain evidence="3">SP</strain>
    </source>
</reference>
<proteinExistence type="predicted"/>
<dbReference type="GO" id="GO:0016740">
    <property type="term" value="F:transferase activity"/>
    <property type="evidence" value="ECO:0007669"/>
    <property type="project" value="UniProtKB-KW"/>
</dbReference>
<dbReference type="STRING" id="1503961.SAMN05421736_113120"/>
<dbReference type="EMBL" id="FNPI01000013">
    <property type="protein sequence ID" value="SDZ46632.1"/>
    <property type="molecule type" value="Genomic_DNA"/>
</dbReference>
<evidence type="ECO:0000313" key="3">
    <source>
        <dbReference type="Proteomes" id="UP000198935"/>
    </source>
</evidence>
<dbReference type="InterPro" id="IPR001173">
    <property type="entry name" value="Glyco_trans_2-like"/>
</dbReference>
<keyword evidence="3" id="KW-1185">Reference proteome</keyword>
<dbReference type="Gene3D" id="3.90.550.10">
    <property type="entry name" value="Spore Coat Polysaccharide Biosynthesis Protein SpsA, Chain A"/>
    <property type="match status" value="1"/>
</dbReference>
<dbReference type="InterPro" id="IPR029044">
    <property type="entry name" value="Nucleotide-diphossugar_trans"/>
</dbReference>
<dbReference type="CDD" id="cd00761">
    <property type="entry name" value="Glyco_tranf_GTA_type"/>
    <property type="match status" value="1"/>
</dbReference>
<dbReference type="PANTHER" id="PTHR43685">
    <property type="entry name" value="GLYCOSYLTRANSFERASE"/>
    <property type="match status" value="1"/>
</dbReference>
<dbReference type="OrthoDB" id="9785185at2"/>
<name>A0A1H3T8P0_9BACI</name>
<evidence type="ECO:0000313" key="2">
    <source>
        <dbReference type="EMBL" id="SDZ46632.1"/>
    </source>
</evidence>
<accession>A0A1H3T8P0</accession>
<evidence type="ECO:0000259" key="1">
    <source>
        <dbReference type="Pfam" id="PF00535"/>
    </source>
</evidence>
<dbReference type="PANTHER" id="PTHR43685:SF2">
    <property type="entry name" value="GLYCOSYLTRANSFERASE 2-LIKE DOMAIN-CONTAINING PROTEIN"/>
    <property type="match status" value="1"/>
</dbReference>